<dbReference type="Pfam" id="PF07221">
    <property type="entry name" value="GlcNAc_2-epim"/>
    <property type="match status" value="1"/>
</dbReference>
<dbReference type="InterPro" id="IPR010819">
    <property type="entry name" value="AGE/CE"/>
</dbReference>
<comment type="catalytic activity">
    <reaction evidence="8">
        <text>an N-acyl-D-glucosamine = an N-acyl-D-mannosamine</text>
        <dbReference type="Rhea" id="RHEA:19033"/>
        <dbReference type="ChEBI" id="CHEBI:16062"/>
        <dbReference type="ChEBI" id="CHEBI:17274"/>
        <dbReference type="EC" id="5.1.3.8"/>
    </reaction>
    <physiologicalReaction direction="left-to-right" evidence="8">
        <dbReference type="Rhea" id="RHEA:19034"/>
    </physiologicalReaction>
    <physiologicalReaction direction="right-to-left" evidence="8">
        <dbReference type="Rhea" id="RHEA:19035"/>
    </physiologicalReaction>
</comment>
<dbReference type="EC" id="5.1.3.8" evidence="2"/>
<dbReference type="GO" id="GO:0050121">
    <property type="term" value="F:N-acylglucosamine 2-epimerase activity"/>
    <property type="evidence" value="ECO:0007669"/>
    <property type="project" value="UniProtKB-EC"/>
</dbReference>
<dbReference type="InterPro" id="IPR008928">
    <property type="entry name" value="6-hairpin_glycosidase_sf"/>
</dbReference>
<comment type="subunit">
    <text evidence="9">Homodimer. Forms a heterodimer with renin and inhibits its activity.</text>
</comment>
<keyword evidence="4" id="KW-0413">Isomerase</keyword>
<dbReference type="SUPFAM" id="SSF48208">
    <property type="entry name" value="Six-hairpin glycosidases"/>
    <property type="match status" value="1"/>
</dbReference>
<accession>A0AB34IQM0</accession>
<gene>
    <name evidence="10" type="ORF">AB1Y20_012223</name>
</gene>
<evidence type="ECO:0000256" key="1">
    <source>
        <dbReference type="ARBA" id="ARBA00008558"/>
    </source>
</evidence>
<evidence type="ECO:0000256" key="9">
    <source>
        <dbReference type="ARBA" id="ARBA00046544"/>
    </source>
</evidence>
<evidence type="ECO:0000256" key="4">
    <source>
        <dbReference type="ARBA" id="ARBA00023235"/>
    </source>
</evidence>
<organism evidence="10 11">
    <name type="scientific">Prymnesium parvum</name>
    <name type="common">Toxic golden alga</name>
    <dbReference type="NCBI Taxonomy" id="97485"/>
    <lineage>
        <taxon>Eukaryota</taxon>
        <taxon>Haptista</taxon>
        <taxon>Haptophyta</taxon>
        <taxon>Prymnesiophyceae</taxon>
        <taxon>Prymnesiales</taxon>
        <taxon>Prymnesiaceae</taxon>
        <taxon>Prymnesium</taxon>
    </lineage>
</organism>
<proteinExistence type="inferred from homology"/>
<dbReference type="Gene3D" id="1.50.10.10">
    <property type="match status" value="1"/>
</dbReference>
<protein>
    <recommendedName>
        <fullName evidence="3">N-acylglucosamine 2-epimerase</fullName>
        <ecNumber evidence="2">5.1.3.8</ecNumber>
    </recommendedName>
    <alternativeName>
        <fullName evidence="7">GlcNAc 2-epimerase</fullName>
    </alternativeName>
    <alternativeName>
        <fullName evidence="5">N-acetyl-D-glucosamine 2-epimerase</fullName>
    </alternativeName>
    <alternativeName>
        <fullName evidence="6">Renin-binding protein</fullName>
    </alternativeName>
</protein>
<evidence type="ECO:0000256" key="2">
    <source>
        <dbReference type="ARBA" id="ARBA00013176"/>
    </source>
</evidence>
<comment type="similarity">
    <text evidence="1">Belongs to the N-acylglucosamine 2-epimerase family.</text>
</comment>
<evidence type="ECO:0000256" key="7">
    <source>
        <dbReference type="ARBA" id="ARBA00033215"/>
    </source>
</evidence>
<evidence type="ECO:0000256" key="3">
    <source>
        <dbReference type="ARBA" id="ARBA00014959"/>
    </source>
</evidence>
<evidence type="ECO:0000256" key="8">
    <source>
        <dbReference type="ARBA" id="ARBA00034243"/>
    </source>
</evidence>
<dbReference type="PANTHER" id="PTHR15108">
    <property type="entry name" value="N-ACYLGLUCOSAMINE-2-EPIMERASE"/>
    <property type="match status" value="1"/>
</dbReference>
<evidence type="ECO:0000256" key="5">
    <source>
        <dbReference type="ARBA" id="ARBA00031608"/>
    </source>
</evidence>
<name>A0AB34IQM0_PRYPA</name>
<dbReference type="EMBL" id="JBGBPQ010000021">
    <property type="protein sequence ID" value="KAL1503754.1"/>
    <property type="molecule type" value="Genomic_DNA"/>
</dbReference>
<sequence>MLLLPLLAAALHAKSLPDRRDGWLGGSHIPAAPQNFFSKQFLSQQAADIIRFYDGRVRDEKGGFFQNLYINGTRFDDSLRQIVSSARMVVNFMHAGMLLGRQDLIELGVHGRDFVEKVHYVPSRDEYAFTVIDYKPADMTQQAYGYAFILAMHAASRAAGAASDDSDINRIFALLERKFFLGEEQGAYFNTIFANGTQDSYRGQNANMHLCEALIAAYEATNNITFLDRAELLAETFAVKLARKAGGFVWEHYTKDWQVDWTYNIDNPSNIYRPWGFQPGHQMEWSKNLLNLNRHRPAPWKVRRAEELFNGAWNISWDEVYGGLVYGFAPNRTWANLGDWAKGKYFWVQGETFATAALLYNTTGNPSYVERYVDLWHYVWSNWVDHKYGAWLSFNLTRDNQLINNEKASAGAKCDYHSFMACISALVAFP</sequence>
<dbReference type="GO" id="GO:0005975">
    <property type="term" value="P:carbohydrate metabolic process"/>
    <property type="evidence" value="ECO:0007669"/>
    <property type="project" value="InterPro"/>
</dbReference>
<reference evidence="10 11" key="1">
    <citation type="journal article" date="2024" name="Science">
        <title>Giant polyketide synthase enzymes in the biosynthesis of giant marine polyether toxins.</title>
        <authorList>
            <person name="Fallon T.R."/>
            <person name="Shende V.V."/>
            <person name="Wierzbicki I.H."/>
            <person name="Pendleton A.L."/>
            <person name="Watervoot N.F."/>
            <person name="Auber R.P."/>
            <person name="Gonzalez D.J."/>
            <person name="Wisecaver J.H."/>
            <person name="Moore B.S."/>
        </authorList>
    </citation>
    <scope>NUCLEOTIDE SEQUENCE [LARGE SCALE GENOMIC DNA]</scope>
    <source>
        <strain evidence="10 11">12B1</strain>
    </source>
</reference>
<evidence type="ECO:0000313" key="11">
    <source>
        <dbReference type="Proteomes" id="UP001515480"/>
    </source>
</evidence>
<dbReference type="InterPro" id="IPR012341">
    <property type="entry name" value="6hp_glycosidase-like_sf"/>
</dbReference>
<keyword evidence="11" id="KW-1185">Reference proteome</keyword>
<evidence type="ECO:0000256" key="6">
    <source>
        <dbReference type="ARBA" id="ARBA00031909"/>
    </source>
</evidence>
<evidence type="ECO:0000313" key="10">
    <source>
        <dbReference type="EMBL" id="KAL1503754.1"/>
    </source>
</evidence>
<dbReference type="Proteomes" id="UP001515480">
    <property type="component" value="Unassembled WGS sequence"/>
</dbReference>
<comment type="caution">
    <text evidence="10">The sequence shown here is derived from an EMBL/GenBank/DDBJ whole genome shotgun (WGS) entry which is preliminary data.</text>
</comment>
<dbReference type="AlphaFoldDB" id="A0AB34IQM0"/>